<dbReference type="EMBL" id="NXNI01000001">
    <property type="protein sequence ID" value="PCR89305.1"/>
    <property type="molecule type" value="Genomic_DNA"/>
</dbReference>
<gene>
    <name evidence="2" type="ORF">CP557_01390</name>
</gene>
<proteinExistence type="predicted"/>
<reference evidence="2 3" key="1">
    <citation type="submission" date="2017-09" db="EMBL/GenBank/DDBJ databases">
        <title>Genome sequences of Natrinema ejinorence JCM 13890T.</title>
        <authorList>
            <person name="Roh S.W."/>
            <person name="Kim Y.B."/>
            <person name="Kim J.Y."/>
        </authorList>
    </citation>
    <scope>NUCLEOTIDE SEQUENCE [LARGE SCALE GENOMIC DNA]</scope>
    <source>
        <strain evidence="2 3">JCM 13890</strain>
    </source>
</reference>
<dbReference type="OrthoDB" id="351019at2157"/>
<evidence type="ECO:0000313" key="3">
    <source>
        <dbReference type="Proteomes" id="UP000219689"/>
    </source>
</evidence>
<accession>A0A2A5QR88</accession>
<dbReference type="AlphaFoldDB" id="A0A2A5QR88"/>
<keyword evidence="1" id="KW-1133">Transmembrane helix</keyword>
<evidence type="ECO:0000313" key="2">
    <source>
        <dbReference type="EMBL" id="PCR89305.1"/>
    </source>
</evidence>
<dbReference type="RefSeq" id="WP_097378253.1">
    <property type="nucleotide sequence ID" value="NZ_NXNI01000001.1"/>
</dbReference>
<evidence type="ECO:0000256" key="1">
    <source>
        <dbReference type="SAM" id="Phobius"/>
    </source>
</evidence>
<protein>
    <submittedName>
        <fullName evidence="2">Uncharacterized protein</fullName>
    </submittedName>
</protein>
<keyword evidence="1" id="KW-0812">Transmembrane</keyword>
<organism evidence="2 3">
    <name type="scientific">Natrinema ejinorense</name>
    <dbReference type="NCBI Taxonomy" id="373386"/>
    <lineage>
        <taxon>Archaea</taxon>
        <taxon>Methanobacteriati</taxon>
        <taxon>Methanobacteriota</taxon>
        <taxon>Stenosarchaea group</taxon>
        <taxon>Halobacteria</taxon>
        <taxon>Halobacteriales</taxon>
        <taxon>Natrialbaceae</taxon>
        <taxon>Natrinema</taxon>
    </lineage>
</organism>
<feature type="transmembrane region" description="Helical" evidence="1">
    <location>
        <begin position="43"/>
        <end position="60"/>
    </location>
</feature>
<sequence length="86" mass="9180">MLSFRGQTRRRAKRLTTQLASSPTLPLLGLTKTVETVVAGGPTLSWAAYSLGVTLVWIFADDIQQGMEDLGEAAQDVVDEGASEAD</sequence>
<keyword evidence="3" id="KW-1185">Reference proteome</keyword>
<comment type="caution">
    <text evidence="2">The sequence shown here is derived from an EMBL/GenBank/DDBJ whole genome shotgun (WGS) entry which is preliminary data.</text>
</comment>
<dbReference type="Proteomes" id="UP000219689">
    <property type="component" value="Unassembled WGS sequence"/>
</dbReference>
<name>A0A2A5QR88_9EURY</name>
<keyword evidence="1" id="KW-0472">Membrane</keyword>